<keyword evidence="8" id="KW-0333">Golgi apparatus</keyword>
<dbReference type="PANTHER" id="PTHR31646">
    <property type="entry name" value="ALPHA-1,2-MANNOSYLTRANSFERASE MNN2"/>
    <property type="match status" value="1"/>
</dbReference>
<dbReference type="OrthoDB" id="430354at2759"/>
<dbReference type="AlphaFoldDB" id="A0A061AX90"/>
<comment type="pathway">
    <text evidence="2">Protein modification; protein glycosylation.</text>
</comment>
<evidence type="ECO:0000256" key="4">
    <source>
        <dbReference type="ARBA" id="ARBA00022679"/>
    </source>
</evidence>
<comment type="subcellular location">
    <subcellularLocation>
        <location evidence="1">Golgi apparatus membrane</location>
        <topology evidence="1">Single-pass type II membrane protein</topology>
    </subcellularLocation>
</comment>
<evidence type="ECO:0000256" key="1">
    <source>
        <dbReference type="ARBA" id="ARBA00004323"/>
    </source>
</evidence>
<organism evidence="10">
    <name type="scientific">Cyberlindnera fabianii</name>
    <name type="common">Yeast</name>
    <name type="synonym">Hansenula fabianii</name>
    <dbReference type="NCBI Taxonomy" id="36022"/>
    <lineage>
        <taxon>Eukaryota</taxon>
        <taxon>Fungi</taxon>
        <taxon>Dikarya</taxon>
        <taxon>Ascomycota</taxon>
        <taxon>Saccharomycotina</taxon>
        <taxon>Saccharomycetes</taxon>
        <taxon>Phaffomycetales</taxon>
        <taxon>Phaffomycetaceae</taxon>
        <taxon>Cyberlindnera</taxon>
    </lineage>
</organism>
<accession>A0A061AX90</accession>
<dbReference type="GO" id="GO:0046354">
    <property type="term" value="P:mannan biosynthetic process"/>
    <property type="evidence" value="ECO:0007669"/>
    <property type="project" value="TreeGrafter"/>
</dbReference>
<sequence>MLVLMPTRLYLFDFAENSCKIWSPRSLSVCQCWEEEFKRAASLPRFLDTLVNFSSEGPLQILSSGQVDIVYFCYCSWFNTLRMTFALRSSLHAVGRYQRSIIKAAFAICLGFTLGGFLIYHPAGSDALQNLAAEYTEHWSGQSGITYHTDYKHEGKHLSHEEQLELLTLYKKFIKEDIFDPIIADEHIDQCPLLNNGAHYHGGKKKGHYNGPLKESYAMDDVYTKQKLLEYLKLSDEEMGYITKSHEYIMQHLPKKFPDKLMDLFESKQNKNGYVYVGGGKFNYLALLALKALRDSGAVYPAEIILPTAADFDVTLCNTMFPILNARCVVLEEYLPPETKGRVSKYQTKSAALLVNSFQNVLLLDADNMAIKNPDYLFNNAPFTTHGLITWPDMWRRSTSPLFYDIAGIEVDVTKRARNSYEHVVKDGNAKEHGYSPDWALSFHDSEGAVPEASTESGQIMVNKKTHLHTIFLSLYYNFHGPSYFYPILTQNSHGEGDKETYITAAHVLGQPYYQVEEYPRDFHRDHAKVQRGTQRTILAIGQYDPVVEAQQANVEKQDAWTAYKYSNPRSHWEYKIWNDSELLFLHCNQPKLYAWDLIRKNGARGFKNLKGERQRLYDGLLDQLHGYDYESKLIGILEWFWCEHPSRVNGLPDFDDTQICKELQEQKKWLGENLY</sequence>
<dbReference type="Pfam" id="PF11051">
    <property type="entry name" value="Mannosyl_trans3"/>
    <property type="match status" value="1"/>
</dbReference>
<evidence type="ECO:0000313" key="10">
    <source>
        <dbReference type="EMBL" id="CDR42169.1"/>
    </source>
</evidence>
<proteinExistence type="inferred from homology"/>
<keyword evidence="4" id="KW-0808">Transferase</keyword>
<dbReference type="VEuPathDB" id="FungiDB:BON22_4208"/>
<evidence type="ECO:0000256" key="3">
    <source>
        <dbReference type="ARBA" id="ARBA00009105"/>
    </source>
</evidence>
<reference evidence="10" key="1">
    <citation type="journal article" date="2014" name="Genome Announc.">
        <title>Genome sequence of the yeast Cyberlindnera fabianii (Hansenula fabianii).</title>
        <authorList>
            <person name="Freel K.C."/>
            <person name="Sarilar V."/>
            <person name="Neuveglise C."/>
            <person name="Devillers H."/>
            <person name="Friedrich A."/>
            <person name="Schacherer J."/>
        </authorList>
    </citation>
    <scope>NUCLEOTIDE SEQUENCE</scope>
    <source>
        <strain evidence="10">YJS4271</strain>
    </source>
</reference>
<evidence type="ECO:0000256" key="5">
    <source>
        <dbReference type="ARBA" id="ARBA00022692"/>
    </source>
</evidence>
<dbReference type="PANTHER" id="PTHR31646:SF1">
    <property type="entry name" value="ALPHA-1,2-MANNOSYLTRANSFERASE MNN2"/>
    <property type="match status" value="1"/>
</dbReference>
<gene>
    <name evidence="10" type="ORF">CYFA0S_08e04390g</name>
</gene>
<keyword evidence="6" id="KW-0735">Signal-anchor</keyword>
<protein>
    <submittedName>
        <fullName evidence="10">CYFA0S08e04390g1_1</fullName>
    </submittedName>
</protein>
<evidence type="ECO:0000256" key="8">
    <source>
        <dbReference type="ARBA" id="ARBA00023034"/>
    </source>
</evidence>
<dbReference type="InterPro" id="IPR029044">
    <property type="entry name" value="Nucleotide-diphossugar_trans"/>
</dbReference>
<comment type="similarity">
    <text evidence="3">Belongs to the MNN1/MNT family.</text>
</comment>
<evidence type="ECO:0000256" key="2">
    <source>
        <dbReference type="ARBA" id="ARBA00004922"/>
    </source>
</evidence>
<dbReference type="EMBL" id="LK052893">
    <property type="protein sequence ID" value="CDR42169.1"/>
    <property type="molecule type" value="Genomic_DNA"/>
</dbReference>
<evidence type="ECO:0000256" key="9">
    <source>
        <dbReference type="ARBA" id="ARBA00023136"/>
    </source>
</evidence>
<keyword evidence="5" id="KW-0812">Transmembrane</keyword>
<dbReference type="GO" id="GO:0000026">
    <property type="term" value="F:alpha-1,2-mannosyltransferase activity"/>
    <property type="evidence" value="ECO:0007669"/>
    <property type="project" value="TreeGrafter"/>
</dbReference>
<dbReference type="InterPro" id="IPR022751">
    <property type="entry name" value="Alpha_mannosyltransferase"/>
</dbReference>
<keyword evidence="7" id="KW-1133">Transmembrane helix</keyword>
<dbReference type="PhylomeDB" id="A0A061AX90"/>
<evidence type="ECO:0000256" key="7">
    <source>
        <dbReference type="ARBA" id="ARBA00022989"/>
    </source>
</evidence>
<dbReference type="SUPFAM" id="SSF53448">
    <property type="entry name" value="Nucleotide-diphospho-sugar transferases"/>
    <property type="match status" value="1"/>
</dbReference>
<keyword evidence="9" id="KW-0472">Membrane</keyword>
<evidence type="ECO:0000256" key="6">
    <source>
        <dbReference type="ARBA" id="ARBA00022968"/>
    </source>
</evidence>
<dbReference type="GO" id="GO:0000139">
    <property type="term" value="C:Golgi membrane"/>
    <property type="evidence" value="ECO:0007669"/>
    <property type="project" value="UniProtKB-SubCell"/>
</dbReference>
<name>A0A061AX90_CYBFA</name>